<evidence type="ECO:0000256" key="7">
    <source>
        <dbReference type="ARBA" id="ARBA00023136"/>
    </source>
</evidence>
<dbReference type="Gene3D" id="3.40.50.300">
    <property type="entry name" value="P-loop containing nucleotide triphosphate hydrolases"/>
    <property type="match status" value="1"/>
</dbReference>
<sequence>MIAPAAIGTEMRPAVNLQPVAAPGVEPLLAIEGLRVRIGTGTRPVIDGLDLEIRRGEVVALVGESGSGKSLTALSVLRLLPPSAAITGGSVHFGGDDVGAMRPAALNALRGGRIGMIFQQPLAMLDPTCRVGDQVAESLRIHRGLSREAALERVVALFREVGIPAPETRLRCYAHELSGGMAQRVMIAAALSADPDLLIADEPTTALDVTVQAQILRLLDEQRRKRDMAVLLITHDLAVVAALSERVAVMYAGRLVEEGPTREVLNAPRHPYTKALIRCSLLQRDETGALISIPGGGASARDIASGCRFQPRCSVAATSEHAHACCSAEPSLQCCSGQHKARCWNVNAAPAMPVVEHRA</sequence>
<dbReference type="PROSITE" id="PS50893">
    <property type="entry name" value="ABC_TRANSPORTER_2"/>
    <property type="match status" value="1"/>
</dbReference>
<dbReference type="InterPro" id="IPR017871">
    <property type="entry name" value="ABC_transporter-like_CS"/>
</dbReference>
<evidence type="ECO:0000256" key="2">
    <source>
        <dbReference type="ARBA" id="ARBA00005417"/>
    </source>
</evidence>
<comment type="subcellular location">
    <subcellularLocation>
        <location evidence="1">Cell inner membrane</location>
        <topology evidence="1">Peripheral membrane protein</topology>
    </subcellularLocation>
</comment>
<proteinExistence type="inferred from homology"/>
<dbReference type="CDD" id="cd03257">
    <property type="entry name" value="ABC_NikE_OppD_transporters"/>
    <property type="match status" value="1"/>
</dbReference>
<dbReference type="GO" id="GO:0016887">
    <property type="term" value="F:ATP hydrolysis activity"/>
    <property type="evidence" value="ECO:0007669"/>
    <property type="project" value="InterPro"/>
</dbReference>
<dbReference type="GO" id="GO:0055085">
    <property type="term" value="P:transmembrane transport"/>
    <property type="evidence" value="ECO:0007669"/>
    <property type="project" value="UniProtKB-ARBA"/>
</dbReference>
<keyword evidence="4" id="KW-1003">Cell membrane</keyword>
<comment type="caution">
    <text evidence="9">The sequence shown here is derived from an EMBL/GenBank/DDBJ whole genome shotgun (WGS) entry which is preliminary data.</text>
</comment>
<dbReference type="InterPro" id="IPR050388">
    <property type="entry name" value="ABC_Ni/Peptide_Import"/>
</dbReference>
<keyword evidence="10" id="KW-1185">Reference proteome</keyword>
<evidence type="ECO:0000259" key="8">
    <source>
        <dbReference type="PROSITE" id="PS50893"/>
    </source>
</evidence>
<dbReference type="InterPro" id="IPR003439">
    <property type="entry name" value="ABC_transporter-like_ATP-bd"/>
</dbReference>
<evidence type="ECO:0000256" key="3">
    <source>
        <dbReference type="ARBA" id="ARBA00022448"/>
    </source>
</evidence>
<feature type="domain" description="ABC transporter" evidence="8">
    <location>
        <begin position="29"/>
        <end position="277"/>
    </location>
</feature>
<dbReference type="AlphaFoldDB" id="A0A2S4M3H6"/>
<gene>
    <name evidence="9" type="ORF">CYD53_11286</name>
</gene>
<evidence type="ECO:0000256" key="1">
    <source>
        <dbReference type="ARBA" id="ARBA00004417"/>
    </source>
</evidence>
<dbReference type="GO" id="GO:0005524">
    <property type="term" value="F:ATP binding"/>
    <property type="evidence" value="ECO:0007669"/>
    <property type="project" value="UniProtKB-KW"/>
</dbReference>
<dbReference type="SMART" id="SM00382">
    <property type="entry name" value="AAA"/>
    <property type="match status" value="1"/>
</dbReference>
<dbReference type="Pfam" id="PF00005">
    <property type="entry name" value="ABC_tran"/>
    <property type="match status" value="1"/>
</dbReference>
<accession>A0A2S4M3H6</accession>
<dbReference type="Proteomes" id="UP000236919">
    <property type="component" value="Unassembled WGS sequence"/>
</dbReference>
<dbReference type="PANTHER" id="PTHR43297">
    <property type="entry name" value="OLIGOPEPTIDE TRANSPORT ATP-BINDING PROTEIN APPD"/>
    <property type="match status" value="1"/>
</dbReference>
<reference evidence="9 10" key="1">
    <citation type="submission" date="2018-01" db="EMBL/GenBank/DDBJ databases">
        <title>Genomic Encyclopedia of Type Strains, Phase III (KMG-III): the genomes of soil and plant-associated and newly described type strains.</title>
        <authorList>
            <person name="Whitman W."/>
        </authorList>
    </citation>
    <scope>NUCLEOTIDE SEQUENCE [LARGE SCALE GENOMIC DNA]</scope>
    <source>
        <strain evidence="9 10">1131</strain>
    </source>
</reference>
<dbReference type="InterPro" id="IPR013563">
    <property type="entry name" value="Oligopep_ABC_C"/>
</dbReference>
<dbReference type="EMBL" id="PQFZ01000012">
    <property type="protein sequence ID" value="POR49263.1"/>
    <property type="molecule type" value="Genomic_DNA"/>
</dbReference>
<keyword evidence="7" id="KW-0472">Membrane</keyword>
<name>A0A2S4M3H6_9HYPH</name>
<dbReference type="PANTHER" id="PTHR43297:SF2">
    <property type="entry name" value="DIPEPTIDE TRANSPORT ATP-BINDING PROTEIN DPPD"/>
    <property type="match status" value="1"/>
</dbReference>
<evidence type="ECO:0000256" key="4">
    <source>
        <dbReference type="ARBA" id="ARBA00022475"/>
    </source>
</evidence>
<evidence type="ECO:0000313" key="9">
    <source>
        <dbReference type="EMBL" id="POR49263.1"/>
    </source>
</evidence>
<evidence type="ECO:0000256" key="5">
    <source>
        <dbReference type="ARBA" id="ARBA00022741"/>
    </source>
</evidence>
<keyword evidence="3" id="KW-0813">Transport</keyword>
<dbReference type="GO" id="GO:0005886">
    <property type="term" value="C:plasma membrane"/>
    <property type="evidence" value="ECO:0007669"/>
    <property type="project" value="UniProtKB-SubCell"/>
</dbReference>
<dbReference type="FunFam" id="3.40.50.300:FF:000016">
    <property type="entry name" value="Oligopeptide ABC transporter ATP-binding component"/>
    <property type="match status" value="1"/>
</dbReference>
<keyword evidence="6 9" id="KW-0067">ATP-binding</keyword>
<dbReference type="PROSITE" id="PS00211">
    <property type="entry name" value="ABC_TRANSPORTER_1"/>
    <property type="match status" value="1"/>
</dbReference>
<dbReference type="InterPro" id="IPR027417">
    <property type="entry name" value="P-loop_NTPase"/>
</dbReference>
<comment type="similarity">
    <text evidence="2">Belongs to the ABC transporter superfamily.</text>
</comment>
<protein>
    <submittedName>
        <fullName evidence="9">Peptide/nickel transport system ATP-binding protein</fullName>
    </submittedName>
</protein>
<dbReference type="SUPFAM" id="SSF52540">
    <property type="entry name" value="P-loop containing nucleoside triphosphate hydrolases"/>
    <property type="match status" value="1"/>
</dbReference>
<dbReference type="NCBIfam" id="TIGR01727">
    <property type="entry name" value="oligo_HPY"/>
    <property type="match status" value="1"/>
</dbReference>
<keyword evidence="5" id="KW-0547">Nucleotide-binding</keyword>
<dbReference type="Pfam" id="PF08352">
    <property type="entry name" value="oligo_HPY"/>
    <property type="match status" value="1"/>
</dbReference>
<evidence type="ECO:0000313" key="10">
    <source>
        <dbReference type="Proteomes" id="UP000236919"/>
    </source>
</evidence>
<dbReference type="GO" id="GO:0015833">
    <property type="term" value="P:peptide transport"/>
    <property type="evidence" value="ECO:0007669"/>
    <property type="project" value="InterPro"/>
</dbReference>
<evidence type="ECO:0000256" key="6">
    <source>
        <dbReference type="ARBA" id="ARBA00022840"/>
    </source>
</evidence>
<organism evidence="9 10">
    <name type="scientific">Bosea psychrotolerans</name>
    <dbReference type="NCBI Taxonomy" id="1871628"/>
    <lineage>
        <taxon>Bacteria</taxon>
        <taxon>Pseudomonadati</taxon>
        <taxon>Pseudomonadota</taxon>
        <taxon>Alphaproteobacteria</taxon>
        <taxon>Hyphomicrobiales</taxon>
        <taxon>Boseaceae</taxon>
        <taxon>Bosea</taxon>
    </lineage>
</organism>
<dbReference type="InterPro" id="IPR003593">
    <property type="entry name" value="AAA+_ATPase"/>
</dbReference>